<reference evidence="3 4" key="1">
    <citation type="submission" date="2020-11" db="EMBL/GenBank/DDBJ databases">
        <authorList>
            <person name="Wallbank WR R."/>
            <person name="Pardo Diaz C."/>
            <person name="Kozak K."/>
            <person name="Martin S."/>
            <person name="Jiggins C."/>
            <person name="Moest M."/>
            <person name="Warren A I."/>
            <person name="Generalovic N T."/>
            <person name="Byers J.R.P. K."/>
            <person name="Montejo-Kovacevich G."/>
            <person name="Yen C E."/>
        </authorList>
    </citation>
    <scope>NUCLEOTIDE SEQUENCE [LARGE SCALE GENOMIC DNA]</scope>
</reference>
<proteinExistence type="predicted"/>
<organism evidence="3 4">
    <name type="scientific">Hermetia illucens</name>
    <name type="common">Black soldier fly</name>
    <dbReference type="NCBI Taxonomy" id="343691"/>
    <lineage>
        <taxon>Eukaryota</taxon>
        <taxon>Metazoa</taxon>
        <taxon>Ecdysozoa</taxon>
        <taxon>Arthropoda</taxon>
        <taxon>Hexapoda</taxon>
        <taxon>Insecta</taxon>
        <taxon>Pterygota</taxon>
        <taxon>Neoptera</taxon>
        <taxon>Endopterygota</taxon>
        <taxon>Diptera</taxon>
        <taxon>Brachycera</taxon>
        <taxon>Stratiomyomorpha</taxon>
        <taxon>Stratiomyidae</taxon>
        <taxon>Hermetiinae</taxon>
        <taxon>Hermetia</taxon>
    </lineage>
</organism>
<protein>
    <submittedName>
        <fullName evidence="3">Uncharacterized protein</fullName>
    </submittedName>
</protein>
<evidence type="ECO:0000256" key="2">
    <source>
        <dbReference type="SAM" id="Phobius"/>
    </source>
</evidence>
<keyword evidence="2" id="KW-0812">Transmembrane</keyword>
<keyword evidence="2" id="KW-1133">Transmembrane helix</keyword>
<sequence>MQLMTFNSLLMFDIVFVFFLFLVGVTCLVYYLPTGGGGASKQHNQSHSHSQHHHDHESAGESVNCRYERHKFHLCPHHRLTQLHQLRYNPQSADIDTEGTETETESEATCYPDRIRNQDREREIPEHLLTPLRPCRCSLSAGCSVCTYPVNREGDCVLTLDEEGAASSSTVDLRLLERHPTPHHRYCHRHSIQTDRCLHYIEDDDPDNDSSDDIFYCNEDNSSAMGVSSFGEILGSVAPSVSPIFEHVVINETENGVASPCSASHTAPQCCYIKAKFMDVKECVGPIADV</sequence>
<keyword evidence="4" id="KW-1185">Reference proteome</keyword>
<evidence type="ECO:0000313" key="4">
    <source>
        <dbReference type="Proteomes" id="UP000594454"/>
    </source>
</evidence>
<feature type="compositionally biased region" description="Basic residues" evidence="1">
    <location>
        <begin position="44"/>
        <end position="53"/>
    </location>
</feature>
<feature type="transmembrane region" description="Helical" evidence="2">
    <location>
        <begin position="12"/>
        <end position="32"/>
    </location>
</feature>
<evidence type="ECO:0000256" key="1">
    <source>
        <dbReference type="SAM" id="MobiDB-lite"/>
    </source>
</evidence>
<evidence type="ECO:0000313" key="3">
    <source>
        <dbReference type="EMBL" id="CAD7077876.1"/>
    </source>
</evidence>
<dbReference type="AlphaFoldDB" id="A0A7R8UBT0"/>
<keyword evidence="2" id="KW-0472">Membrane</keyword>
<gene>
    <name evidence="3" type="ORF">HERILL_LOCUS1180</name>
</gene>
<dbReference type="Proteomes" id="UP000594454">
    <property type="component" value="Chromosome 1"/>
</dbReference>
<dbReference type="EMBL" id="LR899009">
    <property type="protein sequence ID" value="CAD7077876.1"/>
    <property type="molecule type" value="Genomic_DNA"/>
</dbReference>
<accession>A0A7R8UBT0</accession>
<feature type="region of interest" description="Disordered" evidence="1">
    <location>
        <begin position="39"/>
        <end position="60"/>
    </location>
</feature>
<name>A0A7R8UBT0_HERIL</name>
<dbReference type="InParanoid" id="A0A7R8UBT0"/>